<dbReference type="InterPro" id="IPR047217">
    <property type="entry name" value="S49_SppA_67K_type_N"/>
</dbReference>
<evidence type="ECO:0000256" key="4">
    <source>
        <dbReference type="ARBA" id="ARBA00022801"/>
    </source>
</evidence>
<evidence type="ECO:0000256" key="2">
    <source>
        <dbReference type="ARBA" id="ARBA00008683"/>
    </source>
</evidence>
<reference evidence="10 11" key="1">
    <citation type="journal article" date="2009" name="BMC Evol. Biol.">
        <title>Genomic taxonomy of Vibrios.</title>
        <authorList>
            <person name="Thompson C.C."/>
            <person name="Vicente A.C."/>
            <person name="Souza R.C."/>
            <person name="Vasconcelos A.T."/>
            <person name="Vesth T."/>
            <person name="Alves N.Jr."/>
            <person name="Ussery D.W."/>
            <person name="Iida T."/>
            <person name="Thompson F.L."/>
        </authorList>
    </citation>
    <scope>NUCLEOTIDE SEQUENCE [LARGE SCALE GENOMIC DNA]</scope>
    <source>
        <strain evidence="10 11">VM603</strain>
    </source>
</reference>
<dbReference type="PANTHER" id="PTHR33209:SF1">
    <property type="entry name" value="PEPTIDASE S49 DOMAIN-CONTAINING PROTEIN"/>
    <property type="match status" value="1"/>
</dbReference>
<feature type="transmembrane region" description="Helical" evidence="8">
    <location>
        <begin position="47"/>
        <end position="68"/>
    </location>
</feature>
<evidence type="ECO:0000313" key="10">
    <source>
        <dbReference type="EMBL" id="EEW06145.1"/>
    </source>
</evidence>
<dbReference type="InterPro" id="IPR029045">
    <property type="entry name" value="ClpP/crotonase-like_dom_sf"/>
</dbReference>
<dbReference type="Proteomes" id="UP000004827">
    <property type="component" value="Unassembled WGS sequence"/>
</dbReference>
<evidence type="ECO:0000256" key="7">
    <source>
        <dbReference type="PIRSR" id="PIRSR001217-1"/>
    </source>
</evidence>
<evidence type="ECO:0000313" key="11">
    <source>
        <dbReference type="Proteomes" id="UP000004827"/>
    </source>
</evidence>
<keyword evidence="6 8" id="KW-0472">Membrane</keyword>
<dbReference type="CDD" id="cd07018">
    <property type="entry name" value="S49_SppA_67K_type"/>
    <property type="match status" value="1"/>
</dbReference>
<dbReference type="PANTHER" id="PTHR33209">
    <property type="entry name" value="PROTEASE 4"/>
    <property type="match status" value="1"/>
</dbReference>
<dbReference type="NCBIfam" id="TIGR00705">
    <property type="entry name" value="SppA_67K"/>
    <property type="match status" value="1"/>
</dbReference>
<feature type="active site" description="Proton donor/acceptor" evidence="7">
    <location>
        <position position="232"/>
    </location>
</feature>
<dbReference type="InterPro" id="IPR004634">
    <property type="entry name" value="Pept_S49_pIV"/>
</dbReference>
<dbReference type="Gene3D" id="3.90.226.10">
    <property type="entry name" value="2-enoyl-CoA Hydratase, Chain A, domain 1"/>
    <property type="match status" value="3"/>
</dbReference>
<proteinExistence type="inferred from homology"/>
<evidence type="ECO:0000256" key="1">
    <source>
        <dbReference type="ARBA" id="ARBA00004370"/>
    </source>
</evidence>
<sequence length="642" mass="69887">MTRCALICTRNLKLWSDAPLRWSGDTMKSLFRFVGLILKGIWKAITFIRLALTNLIFLLSIGIIYFIYVHADAPMPSVNKASALILNLSGPIVEQSTHINPMDSFAGSVFGEELPRENVLFDIVDTLRHAKNDNNVTGLVLALGDMPETNLTKLRYIAKAINEFKSSGKPVYAVGDFYNQSQYYLASYADKIYLAPDGAVLLKGYSAYSMYYKTLLEKLDVTTHVFRVGTYKSAIEPFVRDDMSDAARESASRWLTQLWSAYVDDVAANRQIAIKTLTPTMDEFVAQLKEVGGDLAALSKQVGLVDELATRQQVRQTLAETFGSDGKDSYNAISYYEYKASVKPTLLNEANDIAVVVASGAIMDGSQPRGTVGGDTVAGLLREARNDSNVKAVVLRVDSPGGSAFASEVIRNEIEALKAAGKPVVVSMSSLAASGGYWISMSADKIVAQPTTLTGSIGIFSVITTFEKGLNNLGIYTDGVGTTPFSGQGVTTGLTQGAKDAIQLGIEHGYQRFISLVAEKRGLTLKAVDELAQGRVWTAQDAQTLGLVDQLGDFDDAVHLAADLAQLDQYNLYWVEEPLTPAQQFLQDLLGQVRVSLGLDVSALLPKSLQPLATEWQQQTSLLNQLNDPKGQYAFCLPCQVE</sequence>
<organism evidence="10 11">
    <name type="scientific">Vibrio mimicus VM603</name>
    <dbReference type="NCBI Taxonomy" id="671074"/>
    <lineage>
        <taxon>Bacteria</taxon>
        <taxon>Pseudomonadati</taxon>
        <taxon>Pseudomonadota</taxon>
        <taxon>Gammaproteobacteria</taxon>
        <taxon>Vibrionales</taxon>
        <taxon>Vibrionaceae</taxon>
        <taxon>Vibrio</taxon>
    </lineage>
</organism>
<evidence type="ECO:0000259" key="9">
    <source>
        <dbReference type="Pfam" id="PF01343"/>
    </source>
</evidence>
<feature type="domain" description="Peptidase S49" evidence="9">
    <location>
        <begin position="417"/>
        <end position="567"/>
    </location>
</feature>
<gene>
    <name evidence="10" type="ORF">VMB_26660</name>
</gene>
<dbReference type="GO" id="GO:0016020">
    <property type="term" value="C:membrane"/>
    <property type="evidence" value="ECO:0007669"/>
    <property type="project" value="UniProtKB-SubCell"/>
</dbReference>
<dbReference type="AlphaFoldDB" id="D2YGL9"/>
<keyword evidence="3 10" id="KW-0645">Protease</keyword>
<dbReference type="PIRSF" id="PIRSF001217">
    <property type="entry name" value="Protease_4_SppA"/>
    <property type="match status" value="1"/>
</dbReference>
<keyword evidence="8" id="KW-0812">Transmembrane</keyword>
<dbReference type="Gene3D" id="6.20.330.10">
    <property type="match status" value="1"/>
</dbReference>
<feature type="active site" description="Nucleophile" evidence="7">
    <location>
        <position position="434"/>
    </location>
</feature>
<comment type="caution">
    <text evidence="10">The sequence shown here is derived from an EMBL/GenBank/DDBJ whole genome shotgun (WGS) entry which is preliminary data.</text>
</comment>
<evidence type="ECO:0000256" key="8">
    <source>
        <dbReference type="SAM" id="Phobius"/>
    </source>
</evidence>
<dbReference type="Pfam" id="PF01343">
    <property type="entry name" value="Peptidase_S49"/>
    <property type="match status" value="2"/>
</dbReference>
<keyword evidence="4" id="KW-0378">Hydrolase</keyword>
<comment type="subcellular location">
    <subcellularLocation>
        <location evidence="1">Membrane</location>
    </subcellularLocation>
</comment>
<evidence type="ECO:0000256" key="3">
    <source>
        <dbReference type="ARBA" id="ARBA00022670"/>
    </source>
</evidence>
<dbReference type="InterPro" id="IPR002142">
    <property type="entry name" value="Peptidase_S49"/>
</dbReference>
<dbReference type="InterPro" id="IPR004635">
    <property type="entry name" value="Pept_S49_SppA"/>
</dbReference>
<evidence type="ECO:0000256" key="6">
    <source>
        <dbReference type="ARBA" id="ARBA00023136"/>
    </source>
</evidence>
<dbReference type="GO" id="GO:0006465">
    <property type="term" value="P:signal peptide processing"/>
    <property type="evidence" value="ECO:0007669"/>
    <property type="project" value="InterPro"/>
</dbReference>
<accession>D2YGL9</accession>
<keyword evidence="8" id="KW-1133">Transmembrane helix</keyword>
<evidence type="ECO:0000256" key="5">
    <source>
        <dbReference type="ARBA" id="ARBA00022825"/>
    </source>
</evidence>
<dbReference type="GO" id="GO:0008236">
    <property type="term" value="F:serine-type peptidase activity"/>
    <property type="evidence" value="ECO:0007669"/>
    <property type="project" value="UniProtKB-KW"/>
</dbReference>
<dbReference type="EMBL" id="ACYU01000127">
    <property type="protein sequence ID" value="EEW06145.1"/>
    <property type="molecule type" value="Genomic_DNA"/>
</dbReference>
<keyword evidence="5" id="KW-0720">Serine protease</keyword>
<dbReference type="SUPFAM" id="SSF52096">
    <property type="entry name" value="ClpP/crotonase"/>
    <property type="match status" value="2"/>
</dbReference>
<comment type="similarity">
    <text evidence="2">Belongs to the peptidase S49 family.</text>
</comment>
<dbReference type="InterPro" id="IPR047272">
    <property type="entry name" value="S49_SppA_C"/>
</dbReference>
<name>D2YGL9_VIBMI</name>
<dbReference type="CDD" id="cd07023">
    <property type="entry name" value="S49_Sppa_N_C"/>
    <property type="match status" value="1"/>
</dbReference>
<dbReference type="NCBIfam" id="TIGR00706">
    <property type="entry name" value="SppA_dom"/>
    <property type="match status" value="1"/>
</dbReference>
<feature type="domain" description="Peptidase S49" evidence="9">
    <location>
        <begin position="164"/>
        <end position="320"/>
    </location>
</feature>
<protein>
    <submittedName>
        <fullName evidence="10">Protease IV</fullName>
    </submittedName>
</protein>